<comment type="cofactor">
    <cofactor evidence="1">
        <name>Zn(2+)</name>
        <dbReference type="ChEBI" id="CHEBI:29105"/>
    </cofactor>
</comment>
<dbReference type="InterPro" id="IPR006330">
    <property type="entry name" value="Ado/ade_deaminase"/>
</dbReference>
<dbReference type="PANTHER" id="PTHR11409:SF39">
    <property type="entry name" value="ADENOSINE DEAMINASE 2"/>
    <property type="match status" value="1"/>
</dbReference>
<dbReference type="Proteomes" id="UP001527090">
    <property type="component" value="Unassembled WGS sequence"/>
</dbReference>
<keyword evidence="5" id="KW-0862">Zinc</keyword>
<sequence>MKTRTLMAMLDKMQLMLHVAFFPIKDLLFACNDELVEIALLVHHRTKKSAARTRAFMDKLYPCLLSECDPSSLDEINLMLEKFHPYLFRRYFLQEELSLEEMEHCLYGHYFHLIQQFTRALLSHRDGEMVFKYWRHELNTNDEQLADVWQAYTELDKVHMFSILSRLLPLDLFVACYFAANRLDTPLQLDGLYQHINLADAPLHDVLRNGVSENHMHASAAFTFTMLWQKCMTFNGDFSRSAIGDYLNSFKASYSCKSTQVKEYILTAQLLRLVLAHYMSSGSLTSVSKWIRGNTGSQAQVIAALVFNDATFASVEELKLALEHLKKEYDTSEHDEGTDWIIAIFKEYRSINTYGENIFLHQVMKCRARLVERGNTEEINEFFHVFFCYLRMKNEFYQQVNQSNAVKGLDYFRSYFDRATSGFDSHDDQYCLDMLRNLFQNQYLRKVELRLSIANRESKNRRNIKKLLLAYKQILIDDYHVDQNLEAIFPRIGLVYHLLKRKDDTDKDWRQFLKDSSSLESLHYGSLQQEYLDKVEMIMRLRERIPYLSSFIVGLDAASLENSTPIQVFAPVFEIARNSDNDQMLLLDRDGHKAKQQSLFFTFHAGEDYRHLNSGLRRIDEVIDYCKFHSGDRIGHGIALGVSVDKWVKENGQVIIPRGEYLDNLLWIWGVYTRSSDINFRTYSYLQHKIHEVAKSILGDSFDYMLTIEMLYEVYQRRFKPIPEIVGSKSTRAGNKRANRWIQYLTRMYHDKTYLERMMAPIYVRTTEIEKEITVDMQRYVRNKVAQHGIVIEVNPSSNMVIGDMNSIYENQFFQIHRQGDRNLPATLISINTDDPIVFNTNISNEIAYMYYGMLYRGINKSDALNWIEHVRKSGMDTSFLRDNVSNYEYLKQLDCLLAALDDPYYYEEI</sequence>
<comment type="similarity">
    <text evidence="2">Belongs to the metallo-dependent hydrolases superfamily. Adenosine and AMP deaminases family.</text>
</comment>
<evidence type="ECO:0000256" key="2">
    <source>
        <dbReference type="ARBA" id="ARBA00006676"/>
    </source>
</evidence>
<proteinExistence type="inferred from homology"/>
<dbReference type="PROSITE" id="PS00485">
    <property type="entry name" value="A_DEAMINASE"/>
    <property type="match status" value="1"/>
</dbReference>
<evidence type="ECO:0000256" key="5">
    <source>
        <dbReference type="ARBA" id="ARBA00022833"/>
    </source>
</evidence>
<organism evidence="6 7">
    <name type="scientific">Paenibacillus alvei</name>
    <name type="common">Bacillus alvei</name>
    <dbReference type="NCBI Taxonomy" id="44250"/>
    <lineage>
        <taxon>Bacteria</taxon>
        <taxon>Bacillati</taxon>
        <taxon>Bacillota</taxon>
        <taxon>Bacilli</taxon>
        <taxon>Bacillales</taxon>
        <taxon>Paenibacillaceae</taxon>
        <taxon>Paenibacillus</taxon>
    </lineage>
</organism>
<keyword evidence="7" id="KW-1185">Reference proteome</keyword>
<evidence type="ECO:0000256" key="1">
    <source>
        <dbReference type="ARBA" id="ARBA00001947"/>
    </source>
</evidence>
<dbReference type="PANTHER" id="PTHR11409">
    <property type="entry name" value="ADENOSINE DEAMINASE"/>
    <property type="match status" value="1"/>
</dbReference>
<comment type="caution">
    <text evidence="6">The sequence shown here is derived from an EMBL/GenBank/DDBJ whole genome shotgun (WGS) entry which is preliminary data.</text>
</comment>
<gene>
    <name evidence="6" type="ORF">M5X04_08305</name>
</gene>
<evidence type="ECO:0000256" key="3">
    <source>
        <dbReference type="ARBA" id="ARBA00022723"/>
    </source>
</evidence>
<dbReference type="InterPro" id="IPR006650">
    <property type="entry name" value="A/AMP_deam_AS"/>
</dbReference>
<dbReference type="RefSeq" id="WP_268631942.1">
    <property type="nucleotide sequence ID" value="NZ_JAMDLY010000009.1"/>
</dbReference>
<accession>A0ABT4E6G4</accession>
<evidence type="ECO:0008006" key="8">
    <source>
        <dbReference type="Google" id="ProtNLM"/>
    </source>
</evidence>
<dbReference type="EMBL" id="JAMDLY010000009">
    <property type="protein sequence ID" value="MCY9529332.1"/>
    <property type="molecule type" value="Genomic_DNA"/>
</dbReference>
<dbReference type="SUPFAM" id="SSF51556">
    <property type="entry name" value="Metallo-dependent hydrolases"/>
    <property type="match status" value="1"/>
</dbReference>
<keyword evidence="4" id="KW-0378">Hydrolase</keyword>
<evidence type="ECO:0000313" key="7">
    <source>
        <dbReference type="Proteomes" id="UP001527090"/>
    </source>
</evidence>
<dbReference type="Gene3D" id="3.20.20.140">
    <property type="entry name" value="Metal-dependent hydrolases"/>
    <property type="match status" value="2"/>
</dbReference>
<protein>
    <recommendedName>
        <fullName evidence="8">Adenosine deaminase</fullName>
    </recommendedName>
</protein>
<keyword evidence="3" id="KW-0479">Metal-binding</keyword>
<reference evidence="6 7" key="1">
    <citation type="submission" date="2022-05" db="EMBL/GenBank/DDBJ databases">
        <title>Genome Sequencing of Bee-Associated Microbes.</title>
        <authorList>
            <person name="Dunlap C."/>
        </authorList>
    </citation>
    <scope>NUCLEOTIDE SEQUENCE [LARGE SCALE GENOMIC DNA]</scope>
    <source>
        <strain evidence="6 7">NRRL NRS-750</strain>
    </source>
</reference>
<name>A0ABT4E6G4_PAEAL</name>
<evidence type="ECO:0000313" key="6">
    <source>
        <dbReference type="EMBL" id="MCY9529332.1"/>
    </source>
</evidence>
<evidence type="ECO:0000256" key="4">
    <source>
        <dbReference type="ARBA" id="ARBA00022801"/>
    </source>
</evidence>
<dbReference type="InterPro" id="IPR032466">
    <property type="entry name" value="Metal_Hydrolase"/>
</dbReference>